<evidence type="ECO:0000313" key="2">
    <source>
        <dbReference type="EMBL" id="QEL63520.1"/>
    </source>
</evidence>
<dbReference type="NCBIfam" id="NF040519">
    <property type="entry name" value="Sbal_3080_fam"/>
    <property type="match status" value="1"/>
</dbReference>
<proteinExistence type="predicted"/>
<dbReference type="RefSeq" id="WP_054619836.1">
    <property type="nucleotide sequence ID" value="NZ_CP022579.1"/>
</dbReference>
<dbReference type="PROSITE" id="PS51257">
    <property type="entry name" value="PROKAR_LIPOPROTEIN"/>
    <property type="match status" value="1"/>
</dbReference>
<gene>
    <name evidence="2" type="ORF">OTERR_00440</name>
</gene>
<accession>A0A5C1E3T2</accession>
<evidence type="ECO:0008006" key="4">
    <source>
        <dbReference type="Google" id="ProtNLM"/>
    </source>
</evidence>
<evidence type="ECO:0000313" key="3">
    <source>
        <dbReference type="Proteomes" id="UP000323671"/>
    </source>
</evidence>
<keyword evidence="1" id="KW-0732">Signal</keyword>
<feature type="chain" id="PRO_5023143892" description="Lipoprotein" evidence="1">
    <location>
        <begin position="19"/>
        <end position="156"/>
    </location>
</feature>
<protein>
    <recommendedName>
        <fullName evidence="4">Lipoprotein</fullName>
    </recommendedName>
</protein>
<dbReference type="Proteomes" id="UP000323671">
    <property type="component" value="Chromosome"/>
</dbReference>
<dbReference type="EMBL" id="CP022579">
    <property type="protein sequence ID" value="QEL63520.1"/>
    <property type="molecule type" value="Genomic_DNA"/>
</dbReference>
<feature type="signal peptide" evidence="1">
    <location>
        <begin position="1"/>
        <end position="18"/>
    </location>
</feature>
<reference evidence="2 3" key="1">
    <citation type="submission" date="2017-07" db="EMBL/GenBank/DDBJ databases">
        <title>Complete genome sequence of Oryzomicrobium terrae TPP412.</title>
        <authorList>
            <person name="Chiu L.-W."/>
            <person name="Lo K.-J."/>
            <person name="Tsai Y.-M."/>
            <person name="Lin S.-S."/>
            <person name="Kuo C.-H."/>
            <person name="Liu C.-T."/>
        </authorList>
    </citation>
    <scope>NUCLEOTIDE SEQUENCE [LARGE SCALE GENOMIC DNA]</scope>
    <source>
        <strain evidence="2 3">TPP412</strain>
    </source>
</reference>
<sequence>MFHCRFVPLTAVALLASACSISTTVKPVEKPLTSLCLHYNNDVLMDGFHPELEAQIQSAGIRTQTYKGPRPADCETYVEYTASWRWDLAMFLRYAQLRVFESNRLIGEATYDARYGGGRPDKFGPTAGKLRKLTDPLFAASRVAAGLPATTVAEAE</sequence>
<evidence type="ECO:0000256" key="1">
    <source>
        <dbReference type="SAM" id="SignalP"/>
    </source>
</evidence>
<dbReference type="AlphaFoldDB" id="A0A5C1E3T2"/>
<dbReference type="KEGG" id="otr:OTERR_00440"/>
<organism evidence="2 3">
    <name type="scientific">Oryzomicrobium terrae</name>
    <dbReference type="NCBI Taxonomy" id="1735038"/>
    <lineage>
        <taxon>Bacteria</taxon>
        <taxon>Pseudomonadati</taxon>
        <taxon>Pseudomonadota</taxon>
        <taxon>Betaproteobacteria</taxon>
        <taxon>Rhodocyclales</taxon>
        <taxon>Rhodocyclaceae</taxon>
        <taxon>Oryzomicrobium</taxon>
    </lineage>
</organism>
<name>A0A5C1E3T2_9RHOO</name>
<keyword evidence="3" id="KW-1185">Reference proteome</keyword>